<comment type="caution">
    <text evidence="1">The sequence shown here is derived from an EMBL/GenBank/DDBJ whole genome shotgun (WGS) entry which is preliminary data.</text>
</comment>
<dbReference type="Proteomes" id="UP000191448">
    <property type="component" value="Unassembled WGS sequence"/>
</dbReference>
<dbReference type="EMBL" id="LTAY01000019">
    <property type="protein sequence ID" value="OPX50165.1"/>
    <property type="molecule type" value="Genomic_DNA"/>
</dbReference>
<reference evidence="1 2" key="1">
    <citation type="submission" date="2016-02" db="EMBL/GenBank/DDBJ databases">
        <title>Genome sequence of Clostridium thermobutyricum DSM 4928.</title>
        <authorList>
            <person name="Poehlein A."/>
            <person name="Daniel R."/>
        </authorList>
    </citation>
    <scope>NUCLEOTIDE SEQUENCE [LARGE SCALE GENOMIC DNA]</scope>
    <source>
        <strain evidence="1 2">DSM 4928</strain>
    </source>
</reference>
<sequence length="209" mass="24918">MDINKLSAEELLRESYGKQLNTKKNILEYIELSKILKNEEVLEEKAQETYNLIYNSIENLEVKPNTKMYLKNALKSMLGKKVKNKDPKEENKFIKFFKKAYPKGERRKDFTWVLMDINKITDEQIWTTLTYINKEIINRTTIIKRDDKEEIIKMIQKVADRKNIKYINSIRSLEKLVSLLKIKILEKDGKFKVVRYEDNQKNIGGKYDN</sequence>
<dbReference type="OrthoDB" id="1933178at2"/>
<dbReference type="RefSeq" id="WP_080021751.1">
    <property type="nucleotide sequence ID" value="NZ_LTAY01000019.1"/>
</dbReference>
<gene>
    <name evidence="1" type="ORF">CLTHE_03770</name>
</gene>
<evidence type="ECO:0000313" key="1">
    <source>
        <dbReference type="EMBL" id="OPX50165.1"/>
    </source>
</evidence>
<proteinExistence type="predicted"/>
<protein>
    <submittedName>
        <fullName evidence="1">Uncharacterized protein</fullName>
    </submittedName>
</protein>
<dbReference type="AlphaFoldDB" id="A0A1V4SYX2"/>
<evidence type="ECO:0000313" key="2">
    <source>
        <dbReference type="Proteomes" id="UP000191448"/>
    </source>
</evidence>
<name>A0A1V4SYX2_9CLOT</name>
<accession>A0A1V4SYX2</accession>
<organism evidence="1 2">
    <name type="scientific">Clostridium thermobutyricum DSM 4928</name>
    <dbReference type="NCBI Taxonomy" id="1121339"/>
    <lineage>
        <taxon>Bacteria</taxon>
        <taxon>Bacillati</taxon>
        <taxon>Bacillota</taxon>
        <taxon>Clostridia</taxon>
        <taxon>Eubacteriales</taxon>
        <taxon>Clostridiaceae</taxon>
        <taxon>Clostridium</taxon>
    </lineage>
</organism>